<evidence type="ECO:0000259" key="2">
    <source>
        <dbReference type="Pfam" id="PF05050"/>
    </source>
</evidence>
<dbReference type="GO" id="GO:0016197">
    <property type="term" value="P:endosomal transport"/>
    <property type="evidence" value="ECO:0007669"/>
    <property type="project" value="TreeGrafter"/>
</dbReference>
<dbReference type="AlphaFoldDB" id="A0A1S3DUJ9"/>
<keyword evidence="1" id="KW-0472">Membrane</keyword>
<dbReference type="OMA" id="CILRIIR"/>
<keyword evidence="1" id="KW-1133">Transmembrane helix</keyword>
<name>A0A1S3DUJ9_DIACI</name>
<dbReference type="Pfam" id="PF05050">
    <property type="entry name" value="Methyltransf_21"/>
    <property type="match status" value="1"/>
</dbReference>
<dbReference type="PANTHER" id="PTHR34009:SF2">
    <property type="entry name" value="PROTEIN STAR"/>
    <property type="match status" value="1"/>
</dbReference>
<dbReference type="GO" id="GO:0005886">
    <property type="term" value="C:plasma membrane"/>
    <property type="evidence" value="ECO:0007669"/>
    <property type="project" value="TreeGrafter"/>
</dbReference>
<dbReference type="Proteomes" id="UP000079169">
    <property type="component" value="Unplaced"/>
</dbReference>
<dbReference type="PaxDb" id="121845-A0A1S3DUJ9"/>
<evidence type="ECO:0000313" key="4">
    <source>
        <dbReference type="RefSeq" id="XP_008488251.1"/>
    </source>
</evidence>
<dbReference type="InterPro" id="IPR029063">
    <property type="entry name" value="SAM-dependent_MTases_sf"/>
</dbReference>
<protein>
    <submittedName>
        <fullName evidence="4">Uncharacterized protein LOC103524984</fullName>
    </submittedName>
</protein>
<dbReference type="GO" id="GO:0006888">
    <property type="term" value="P:endoplasmic reticulum to Golgi vesicle-mediated transport"/>
    <property type="evidence" value="ECO:0007669"/>
    <property type="project" value="TreeGrafter"/>
</dbReference>
<dbReference type="PANTHER" id="PTHR34009">
    <property type="entry name" value="PROTEIN STAR"/>
    <property type="match status" value="1"/>
</dbReference>
<dbReference type="InterPro" id="IPR006342">
    <property type="entry name" value="FkbM_mtfrase"/>
</dbReference>
<dbReference type="KEGG" id="dci:103524984"/>
<reference evidence="4" key="1">
    <citation type="submission" date="2025-08" db="UniProtKB">
        <authorList>
            <consortium name="RefSeq"/>
        </authorList>
    </citation>
    <scope>IDENTIFICATION</scope>
</reference>
<dbReference type="GO" id="GO:0005794">
    <property type="term" value="C:Golgi apparatus"/>
    <property type="evidence" value="ECO:0007669"/>
    <property type="project" value="TreeGrafter"/>
</dbReference>
<organism evidence="3 4">
    <name type="scientific">Diaphorina citri</name>
    <name type="common">Asian citrus psyllid</name>
    <dbReference type="NCBI Taxonomy" id="121845"/>
    <lineage>
        <taxon>Eukaryota</taxon>
        <taxon>Metazoa</taxon>
        <taxon>Ecdysozoa</taxon>
        <taxon>Arthropoda</taxon>
        <taxon>Hexapoda</taxon>
        <taxon>Insecta</taxon>
        <taxon>Pterygota</taxon>
        <taxon>Neoptera</taxon>
        <taxon>Paraneoptera</taxon>
        <taxon>Hemiptera</taxon>
        <taxon>Sternorrhyncha</taxon>
        <taxon>Psylloidea</taxon>
        <taxon>Psyllidae</taxon>
        <taxon>Diaphorininae</taxon>
        <taxon>Diaphorina</taxon>
    </lineage>
</organism>
<evidence type="ECO:0000313" key="3">
    <source>
        <dbReference type="Proteomes" id="UP000079169"/>
    </source>
</evidence>
<dbReference type="InterPro" id="IPR053202">
    <property type="entry name" value="EGF_Rcpt_Signaling_Reg"/>
</dbReference>
<keyword evidence="1" id="KW-0812">Transmembrane</keyword>
<dbReference type="RefSeq" id="XP_008488251.1">
    <property type="nucleotide sequence ID" value="XM_008490029.3"/>
</dbReference>
<dbReference type="Gene3D" id="3.40.50.150">
    <property type="entry name" value="Vaccinia Virus protein VP39"/>
    <property type="match status" value="1"/>
</dbReference>
<sequence>MSFGKRIHIRILLLCLFLIFLAFLRFYLYKDESSFSANLYADNEFLLVNKLYTYSEDDLKINGEKYVMSDPRLVNKLKTKFLLSPSTEPYNLESSDVDPSMGQATEVRRVLKDMKNGFFIECGALDGETRSNTLFMERYLDWTGLLIEADPLNVYDMLKKHRKAYVSPSCLSVHPYATVVRFEQNKNMGKISEPDDGEDISKRHVDVQCFPLFTYLLAMNITTVDYFSLDVEGSELQVLQTIPFDQVNIRVSSCMNERSKFEVLP</sequence>
<feature type="transmembrane region" description="Helical" evidence="1">
    <location>
        <begin position="7"/>
        <end position="28"/>
    </location>
</feature>
<evidence type="ECO:0000256" key="1">
    <source>
        <dbReference type="SAM" id="Phobius"/>
    </source>
</evidence>
<dbReference type="SUPFAM" id="SSF53335">
    <property type="entry name" value="S-adenosyl-L-methionine-dependent methyltransferases"/>
    <property type="match status" value="1"/>
</dbReference>
<proteinExistence type="predicted"/>
<dbReference type="GO" id="GO:0005789">
    <property type="term" value="C:endoplasmic reticulum membrane"/>
    <property type="evidence" value="ECO:0007669"/>
    <property type="project" value="TreeGrafter"/>
</dbReference>
<feature type="domain" description="Methyltransferase FkbM" evidence="2">
    <location>
        <begin position="121"/>
        <end position="249"/>
    </location>
</feature>
<keyword evidence="3" id="KW-1185">Reference proteome</keyword>
<gene>
    <name evidence="4" type="primary">LOC103524984</name>
</gene>
<dbReference type="GO" id="GO:0031902">
    <property type="term" value="C:late endosome membrane"/>
    <property type="evidence" value="ECO:0007669"/>
    <property type="project" value="TreeGrafter"/>
</dbReference>
<dbReference type="GeneID" id="103524984"/>
<accession>A0A1S3DUJ9</accession>